<name>A0A926D263_9FIRM</name>
<dbReference type="EMBL" id="JACRSO010000006">
    <property type="protein sequence ID" value="MBC8530116.1"/>
    <property type="molecule type" value="Genomic_DNA"/>
</dbReference>
<feature type="transmembrane region" description="Helical" evidence="1">
    <location>
        <begin position="12"/>
        <end position="33"/>
    </location>
</feature>
<keyword evidence="1" id="KW-0812">Transmembrane</keyword>
<keyword evidence="1" id="KW-0472">Membrane</keyword>
<dbReference type="Pfam" id="PF07963">
    <property type="entry name" value="N_methyl"/>
    <property type="match status" value="1"/>
</dbReference>
<proteinExistence type="predicted"/>
<evidence type="ECO:0000313" key="2">
    <source>
        <dbReference type="EMBL" id="MBC8530116.1"/>
    </source>
</evidence>
<keyword evidence="3" id="KW-1185">Reference proteome</keyword>
<sequence>MRKGGFTLVEAIVALAVAAIFSLCASMLVGPILKIYRQVATRSDGQLIVGNVMDAIRKETAYAQSLTVADEVTLDLGDGKITLSPEGYLETDGELAFAEGYYNGKKLQMTCAQAGKDQADVTLSVYTQDRELCRVSARVSPLRNVLARTYSIYEPEGMRQITLETAKNHTGWNANNDIFADVYQNIYGGAVPEYSMDNILSKERRQALLDAATEQYGPYSPKLKRYKELLNDTYYLAVGVTKTTLVPIVYVTNSPGTLNNQPHASMTMVYFDYAWYFPAENSGYYLPQFNGKTEEEIRSLLADETQWIPVSKLRG</sequence>
<dbReference type="Proteomes" id="UP000654279">
    <property type="component" value="Unassembled WGS sequence"/>
</dbReference>
<dbReference type="InterPro" id="IPR012902">
    <property type="entry name" value="N_methyl_site"/>
</dbReference>
<accession>A0A926D263</accession>
<organism evidence="2 3">
    <name type="scientific">Luoshenia tenuis</name>
    <dbReference type="NCBI Taxonomy" id="2763654"/>
    <lineage>
        <taxon>Bacteria</taxon>
        <taxon>Bacillati</taxon>
        <taxon>Bacillota</taxon>
        <taxon>Clostridia</taxon>
        <taxon>Christensenellales</taxon>
        <taxon>Christensenellaceae</taxon>
        <taxon>Luoshenia</taxon>
    </lineage>
</organism>
<dbReference type="NCBIfam" id="TIGR02532">
    <property type="entry name" value="IV_pilin_GFxxxE"/>
    <property type="match status" value="1"/>
</dbReference>
<comment type="caution">
    <text evidence="2">The sequence shown here is derived from an EMBL/GenBank/DDBJ whole genome shotgun (WGS) entry which is preliminary data.</text>
</comment>
<evidence type="ECO:0000256" key="1">
    <source>
        <dbReference type="SAM" id="Phobius"/>
    </source>
</evidence>
<protein>
    <submittedName>
        <fullName evidence="2">Prepilin-type N-terminal cleavage/methylation domain-containing protein</fullName>
    </submittedName>
</protein>
<gene>
    <name evidence="2" type="ORF">H8699_11805</name>
</gene>
<dbReference type="AlphaFoldDB" id="A0A926D263"/>
<keyword evidence="1" id="KW-1133">Transmembrane helix</keyword>
<dbReference type="RefSeq" id="WP_249285861.1">
    <property type="nucleotide sequence ID" value="NZ_JACRSO010000006.1"/>
</dbReference>
<evidence type="ECO:0000313" key="3">
    <source>
        <dbReference type="Proteomes" id="UP000654279"/>
    </source>
</evidence>
<reference evidence="2" key="1">
    <citation type="submission" date="2020-08" db="EMBL/GenBank/DDBJ databases">
        <title>Genome public.</title>
        <authorList>
            <person name="Liu C."/>
            <person name="Sun Q."/>
        </authorList>
    </citation>
    <scope>NUCLEOTIDE SEQUENCE</scope>
    <source>
        <strain evidence="2">NSJ-44</strain>
    </source>
</reference>